<accession>A0A3L6D8H4</accession>
<dbReference type="ExpressionAtlas" id="A0A3L6D8H4">
    <property type="expression patterns" value="baseline and differential"/>
</dbReference>
<proteinExistence type="predicted"/>
<organism evidence="2">
    <name type="scientific">Zea mays</name>
    <name type="common">Maize</name>
    <dbReference type="NCBI Taxonomy" id="4577"/>
    <lineage>
        <taxon>Eukaryota</taxon>
        <taxon>Viridiplantae</taxon>
        <taxon>Streptophyta</taxon>
        <taxon>Embryophyta</taxon>
        <taxon>Tracheophyta</taxon>
        <taxon>Spermatophyta</taxon>
        <taxon>Magnoliopsida</taxon>
        <taxon>Liliopsida</taxon>
        <taxon>Poales</taxon>
        <taxon>Poaceae</taxon>
        <taxon>PACMAD clade</taxon>
        <taxon>Panicoideae</taxon>
        <taxon>Andropogonodae</taxon>
        <taxon>Andropogoneae</taxon>
        <taxon>Tripsacinae</taxon>
        <taxon>Zea</taxon>
    </lineage>
</organism>
<feature type="region of interest" description="Disordered" evidence="1">
    <location>
        <begin position="243"/>
        <end position="265"/>
    </location>
</feature>
<dbReference type="AlphaFoldDB" id="A0A3L6D8H4"/>
<feature type="compositionally biased region" description="Basic and acidic residues" evidence="1">
    <location>
        <begin position="8"/>
        <end position="17"/>
    </location>
</feature>
<comment type="caution">
    <text evidence="2">The sequence shown here is derived from an EMBL/GenBank/DDBJ whole genome shotgun (WGS) entry which is preliminary data.</text>
</comment>
<feature type="region of interest" description="Disordered" evidence="1">
    <location>
        <begin position="108"/>
        <end position="179"/>
    </location>
</feature>
<gene>
    <name evidence="2" type="ORF">Zm00014a_009765</name>
</gene>
<reference evidence="2" key="1">
    <citation type="journal article" date="2018" name="Nat. Genet.">
        <title>Extensive intraspecific gene order and gene structural variations between Mo17 and other maize genomes.</title>
        <authorList>
            <person name="Sun S."/>
            <person name="Zhou Y."/>
            <person name="Chen J."/>
            <person name="Shi J."/>
            <person name="Zhao H."/>
            <person name="Zhao H."/>
            <person name="Song W."/>
            <person name="Zhang M."/>
            <person name="Cui Y."/>
            <person name="Dong X."/>
            <person name="Liu H."/>
            <person name="Ma X."/>
            <person name="Jiao Y."/>
            <person name="Wang B."/>
            <person name="Wei X."/>
            <person name="Stein J.C."/>
            <person name="Glaubitz J.C."/>
            <person name="Lu F."/>
            <person name="Yu G."/>
            <person name="Liang C."/>
            <person name="Fengler K."/>
            <person name="Li B."/>
            <person name="Rafalski A."/>
            <person name="Schnable P.S."/>
            <person name="Ware D.H."/>
            <person name="Buckler E.S."/>
            <person name="Lai J."/>
        </authorList>
    </citation>
    <scope>NUCLEOTIDE SEQUENCE [LARGE SCALE GENOMIC DNA]</scope>
    <source>
        <tissue evidence="2">Seedling</tissue>
    </source>
</reference>
<protein>
    <submittedName>
        <fullName evidence="2">Uncharacterized protein</fullName>
    </submittedName>
</protein>
<feature type="compositionally biased region" description="Low complexity" evidence="1">
    <location>
        <begin position="115"/>
        <end position="140"/>
    </location>
</feature>
<dbReference type="Proteomes" id="UP000251960">
    <property type="component" value="Chromosome 9"/>
</dbReference>
<name>A0A3L6D8H4_MAIZE</name>
<dbReference type="EMBL" id="NCVQ01000010">
    <property type="protein sequence ID" value="PWZ04886.1"/>
    <property type="molecule type" value="Genomic_DNA"/>
</dbReference>
<sequence>MENVLLDRSSRSLEYPKRAPLGRSRRGAAGGARPAVPGGSYSSFPMVVQPYNHQRTKGGAWASAPALIIPYARPSVPLLPSNQPPLLPLPPTAMEYVTFPGLPAAAQPPPPLVPAPRAGRAAAATATVSVPAAAPAAPAPRQRDRRRRSARPPPPAMERSTAQKKKKPLERATPLPPAPVVTEALDDLEQEVARNFVEDLLHVLAPPPSSLPLPRFSVVVKASPAKDARLVARAAAPACNVEAATADSIRARPSPSVGQHAGERA</sequence>
<evidence type="ECO:0000313" key="2">
    <source>
        <dbReference type="EMBL" id="PWZ04886.1"/>
    </source>
</evidence>
<feature type="region of interest" description="Disordered" evidence="1">
    <location>
        <begin position="1"/>
        <end position="39"/>
    </location>
</feature>
<evidence type="ECO:0000256" key="1">
    <source>
        <dbReference type="SAM" id="MobiDB-lite"/>
    </source>
</evidence>